<comment type="caution">
    <text evidence="8">The sequence shown here is derived from an EMBL/GenBank/DDBJ whole genome shotgun (WGS) entry which is preliminary data.</text>
</comment>
<keyword evidence="9" id="KW-1185">Reference proteome</keyword>
<evidence type="ECO:0000256" key="4">
    <source>
        <dbReference type="ARBA" id="ARBA00022912"/>
    </source>
</evidence>
<evidence type="ECO:0000256" key="6">
    <source>
        <dbReference type="RuleBase" id="RU003465"/>
    </source>
</evidence>
<dbReference type="InterPro" id="IPR036457">
    <property type="entry name" value="PPM-type-like_dom_sf"/>
</dbReference>
<dbReference type="AlphaFoldDB" id="A0A1R2BAE6"/>
<dbReference type="GO" id="GO:0004722">
    <property type="term" value="F:protein serine/threonine phosphatase activity"/>
    <property type="evidence" value="ECO:0007669"/>
    <property type="project" value="InterPro"/>
</dbReference>
<keyword evidence="3 6" id="KW-0378">Hydrolase</keyword>
<proteinExistence type="inferred from homology"/>
<dbReference type="EMBL" id="MPUH01000812">
    <property type="protein sequence ID" value="OMJ73570.1"/>
    <property type="molecule type" value="Genomic_DNA"/>
</dbReference>
<protein>
    <recommendedName>
        <fullName evidence="7">PPM-type phosphatase domain-containing protein</fullName>
    </recommendedName>
</protein>
<reference evidence="8 9" key="1">
    <citation type="submission" date="2016-11" db="EMBL/GenBank/DDBJ databases">
        <title>The macronuclear genome of Stentor coeruleus: a giant cell with tiny introns.</title>
        <authorList>
            <person name="Slabodnick M."/>
            <person name="Ruby J.G."/>
            <person name="Reiff S.B."/>
            <person name="Swart E.C."/>
            <person name="Gosai S."/>
            <person name="Prabakaran S."/>
            <person name="Witkowska E."/>
            <person name="Larue G.E."/>
            <person name="Fisher S."/>
            <person name="Freeman R.M."/>
            <person name="Gunawardena J."/>
            <person name="Chu W."/>
            <person name="Stover N.A."/>
            <person name="Gregory B.D."/>
            <person name="Nowacki M."/>
            <person name="Derisi J."/>
            <person name="Roy S.W."/>
            <person name="Marshall W.F."/>
            <person name="Sood P."/>
        </authorList>
    </citation>
    <scope>NUCLEOTIDE SEQUENCE [LARGE SCALE GENOMIC DNA]</scope>
    <source>
        <strain evidence="8">WM001</strain>
    </source>
</reference>
<evidence type="ECO:0000313" key="9">
    <source>
        <dbReference type="Proteomes" id="UP000187209"/>
    </source>
</evidence>
<sequence length="377" mass="41831">MDRRFPLIKSTPNLPVHSARTIKNSKDNLIEKSPLRLGGANAVKGSRIFTVSSHPSHYQNGPRLPPIISPYEAPAFIPIIHDPLAKLQANRRTVSNLISPQEPNNVVIKYYLKFKTGSIMGIPKEQNQDSYIIQSPLLASKAQHFFAVCDGHGPEGHTVSRLIKTTIIPILEKKLLRFGGIDALKFAVDETCQKVLHSRFDCSFSGSTFVGVLIIGDILWCANIGDSKAVIGSSINNSCVPIELTKDHKPTRKDEVDRIIMHGGRIASHEQGGPLRIWFKDQNIPGLAMTRSVGDKASRLIGLISDPEIVERKLISTDKFIIIASDGLWEFVTPRDAVEMVHNSMMMGKSESVCERLIRESVTRWNANSISVKRICD</sequence>
<evidence type="ECO:0000313" key="8">
    <source>
        <dbReference type="EMBL" id="OMJ73570.1"/>
    </source>
</evidence>
<dbReference type="InterPro" id="IPR000222">
    <property type="entry name" value="PP2C_BS"/>
</dbReference>
<comment type="similarity">
    <text evidence="6">Belongs to the PP2C family.</text>
</comment>
<evidence type="ECO:0000259" key="7">
    <source>
        <dbReference type="PROSITE" id="PS51746"/>
    </source>
</evidence>
<evidence type="ECO:0000256" key="3">
    <source>
        <dbReference type="ARBA" id="ARBA00022801"/>
    </source>
</evidence>
<comment type="subcellular location">
    <subcellularLocation>
        <location evidence="1">Membrane</location>
        <topology evidence="1">Peripheral membrane protein</topology>
    </subcellularLocation>
</comment>
<dbReference type="SMART" id="SM00332">
    <property type="entry name" value="PP2Cc"/>
    <property type="match status" value="1"/>
</dbReference>
<dbReference type="InterPro" id="IPR001932">
    <property type="entry name" value="PPM-type_phosphatase-like_dom"/>
</dbReference>
<dbReference type="InterPro" id="IPR015655">
    <property type="entry name" value="PP2C"/>
</dbReference>
<dbReference type="GO" id="GO:0046872">
    <property type="term" value="F:metal ion binding"/>
    <property type="evidence" value="ECO:0007669"/>
    <property type="project" value="UniProtKB-KW"/>
</dbReference>
<feature type="domain" description="PPM-type phosphatase" evidence="7">
    <location>
        <begin position="109"/>
        <end position="377"/>
    </location>
</feature>
<dbReference type="SUPFAM" id="SSF81606">
    <property type="entry name" value="PP2C-like"/>
    <property type="match status" value="1"/>
</dbReference>
<dbReference type="PROSITE" id="PS51746">
    <property type="entry name" value="PPM_2"/>
    <property type="match status" value="1"/>
</dbReference>
<keyword evidence="2" id="KW-0479">Metal-binding</keyword>
<dbReference type="OrthoDB" id="420076at2759"/>
<name>A0A1R2BAE6_9CILI</name>
<organism evidence="8 9">
    <name type="scientific">Stentor coeruleus</name>
    <dbReference type="NCBI Taxonomy" id="5963"/>
    <lineage>
        <taxon>Eukaryota</taxon>
        <taxon>Sar</taxon>
        <taxon>Alveolata</taxon>
        <taxon>Ciliophora</taxon>
        <taxon>Postciliodesmatophora</taxon>
        <taxon>Heterotrichea</taxon>
        <taxon>Heterotrichida</taxon>
        <taxon>Stentoridae</taxon>
        <taxon>Stentor</taxon>
    </lineage>
</organism>
<dbReference type="CDD" id="cd00143">
    <property type="entry name" value="PP2Cc"/>
    <property type="match status" value="1"/>
</dbReference>
<accession>A0A1R2BAE6</accession>
<evidence type="ECO:0000256" key="2">
    <source>
        <dbReference type="ARBA" id="ARBA00022723"/>
    </source>
</evidence>
<dbReference type="GO" id="GO:0016020">
    <property type="term" value="C:membrane"/>
    <property type="evidence" value="ECO:0007669"/>
    <property type="project" value="UniProtKB-SubCell"/>
</dbReference>
<keyword evidence="4 6" id="KW-0904">Protein phosphatase</keyword>
<dbReference type="Gene3D" id="3.60.40.10">
    <property type="entry name" value="PPM-type phosphatase domain"/>
    <property type="match status" value="1"/>
</dbReference>
<evidence type="ECO:0000256" key="5">
    <source>
        <dbReference type="ARBA" id="ARBA00023136"/>
    </source>
</evidence>
<keyword evidence="5" id="KW-0472">Membrane</keyword>
<dbReference type="Pfam" id="PF00481">
    <property type="entry name" value="PP2C"/>
    <property type="match status" value="1"/>
</dbReference>
<dbReference type="Proteomes" id="UP000187209">
    <property type="component" value="Unassembled WGS sequence"/>
</dbReference>
<evidence type="ECO:0000256" key="1">
    <source>
        <dbReference type="ARBA" id="ARBA00004170"/>
    </source>
</evidence>
<dbReference type="PROSITE" id="PS01032">
    <property type="entry name" value="PPM_1"/>
    <property type="match status" value="1"/>
</dbReference>
<gene>
    <name evidence="8" type="ORF">SteCoe_27699</name>
</gene>
<dbReference type="PANTHER" id="PTHR47992">
    <property type="entry name" value="PROTEIN PHOSPHATASE"/>
    <property type="match status" value="1"/>
</dbReference>